<dbReference type="InterPro" id="IPR000182">
    <property type="entry name" value="GNAT_dom"/>
</dbReference>
<evidence type="ECO:0000259" key="3">
    <source>
        <dbReference type="PROSITE" id="PS51186"/>
    </source>
</evidence>
<dbReference type="Gene3D" id="3.40.630.30">
    <property type="match status" value="1"/>
</dbReference>
<evidence type="ECO:0000256" key="2">
    <source>
        <dbReference type="ARBA" id="ARBA00023315"/>
    </source>
</evidence>
<keyword evidence="4" id="KW-0689">Ribosomal protein</keyword>
<dbReference type="EMBL" id="JACJIP010000012">
    <property type="protein sequence ID" value="MBA9085671.1"/>
    <property type="molecule type" value="Genomic_DNA"/>
</dbReference>
<dbReference type="Pfam" id="PF00583">
    <property type="entry name" value="Acetyltransf_1"/>
    <property type="match status" value="1"/>
</dbReference>
<feature type="domain" description="N-acetyltransferase" evidence="3">
    <location>
        <begin position="13"/>
        <end position="171"/>
    </location>
</feature>
<keyword evidence="4" id="KW-0687">Ribonucleoprotein</keyword>
<dbReference type="InterPro" id="IPR050832">
    <property type="entry name" value="Bact_Acetyltransf"/>
</dbReference>
<dbReference type="PANTHER" id="PTHR43877">
    <property type="entry name" value="AMINOALKYLPHOSPHONATE N-ACETYLTRANSFERASE-RELATED-RELATED"/>
    <property type="match status" value="1"/>
</dbReference>
<dbReference type="GO" id="GO:0016747">
    <property type="term" value="F:acyltransferase activity, transferring groups other than amino-acyl groups"/>
    <property type="evidence" value="ECO:0007669"/>
    <property type="project" value="InterPro"/>
</dbReference>
<dbReference type="SUPFAM" id="SSF55729">
    <property type="entry name" value="Acyl-CoA N-acyltransferases (Nat)"/>
    <property type="match status" value="1"/>
</dbReference>
<gene>
    <name evidence="4" type="ORF">FHR92_002138</name>
</gene>
<evidence type="ECO:0000313" key="4">
    <source>
        <dbReference type="EMBL" id="MBA9085671.1"/>
    </source>
</evidence>
<keyword evidence="5" id="KW-1185">Reference proteome</keyword>
<dbReference type="GO" id="GO:0005840">
    <property type="term" value="C:ribosome"/>
    <property type="evidence" value="ECO:0007669"/>
    <property type="project" value="UniProtKB-KW"/>
</dbReference>
<dbReference type="PROSITE" id="PS51186">
    <property type="entry name" value="GNAT"/>
    <property type="match status" value="1"/>
</dbReference>
<dbReference type="CDD" id="cd04301">
    <property type="entry name" value="NAT_SF"/>
    <property type="match status" value="1"/>
</dbReference>
<dbReference type="RefSeq" id="WP_246334155.1">
    <property type="nucleotide sequence ID" value="NZ_JACJIP010000012.1"/>
</dbReference>
<keyword evidence="2" id="KW-0012">Acyltransferase</keyword>
<dbReference type="Proteomes" id="UP000567067">
    <property type="component" value="Unassembled WGS sequence"/>
</dbReference>
<dbReference type="InterPro" id="IPR016181">
    <property type="entry name" value="Acyl_CoA_acyltransferase"/>
</dbReference>
<proteinExistence type="predicted"/>
<evidence type="ECO:0000313" key="5">
    <source>
        <dbReference type="Proteomes" id="UP000567067"/>
    </source>
</evidence>
<organism evidence="4 5">
    <name type="scientific">Fontibacillus solani</name>
    <dbReference type="NCBI Taxonomy" id="1572857"/>
    <lineage>
        <taxon>Bacteria</taxon>
        <taxon>Bacillati</taxon>
        <taxon>Bacillota</taxon>
        <taxon>Bacilli</taxon>
        <taxon>Bacillales</taxon>
        <taxon>Paenibacillaceae</taxon>
        <taxon>Fontibacillus</taxon>
    </lineage>
</organism>
<protein>
    <submittedName>
        <fullName evidence="4">Ribosomal protein S18 acetylase RimI-like enzyme</fullName>
    </submittedName>
</protein>
<name>A0A7W3XRN8_9BACL</name>
<accession>A0A7W3XRN8</accession>
<evidence type="ECO:0000256" key="1">
    <source>
        <dbReference type="ARBA" id="ARBA00022679"/>
    </source>
</evidence>
<dbReference type="AlphaFoldDB" id="A0A7W3XRN8"/>
<keyword evidence="1" id="KW-0808">Transferase</keyword>
<reference evidence="4 5" key="1">
    <citation type="submission" date="2020-08" db="EMBL/GenBank/DDBJ databases">
        <title>Genomic Encyclopedia of Type Strains, Phase III (KMG-III): the genomes of soil and plant-associated and newly described type strains.</title>
        <authorList>
            <person name="Whitman W."/>
        </authorList>
    </citation>
    <scope>NUCLEOTIDE SEQUENCE [LARGE SCALE GENOMIC DNA]</scope>
    <source>
        <strain evidence="4 5">CECT 8693</strain>
    </source>
</reference>
<sequence>MTDMTDIDKANSVWVRLSEIRDAASLMELDSLVWDKQSTPSGEIQWSSREHYLQRCPPGSQIVAGIGEDICGYMGFSSPTPLQSNNHVYDINIAIHPDYQRRGIGRKLMDEMKVIAEKSGVRKLSLRVLASNPNAISFYKSCGFIEQGRLVEEFYLDGRFIDDILMWCPVPAFVRN</sequence>
<comment type="caution">
    <text evidence="4">The sequence shown here is derived from an EMBL/GenBank/DDBJ whole genome shotgun (WGS) entry which is preliminary data.</text>
</comment>